<dbReference type="PROSITE" id="PS00018">
    <property type="entry name" value="EF_HAND_1"/>
    <property type="match status" value="1"/>
</dbReference>
<keyword evidence="10" id="KW-0106">Calcium</keyword>
<proteinExistence type="predicted"/>
<keyword evidence="11" id="KW-0333">Golgi apparatus</keyword>
<evidence type="ECO:0000256" key="9">
    <source>
        <dbReference type="ARBA" id="ARBA00022737"/>
    </source>
</evidence>
<dbReference type="GO" id="GO:0016020">
    <property type="term" value="C:membrane"/>
    <property type="evidence" value="ECO:0007669"/>
    <property type="project" value="UniProtKB-SubCell"/>
</dbReference>
<feature type="domain" description="NUCB1-like N-terminal" evidence="15">
    <location>
        <begin position="24"/>
        <end position="157"/>
    </location>
</feature>
<evidence type="ECO:0000256" key="6">
    <source>
        <dbReference type="ARBA" id="ARBA00022525"/>
    </source>
</evidence>
<keyword evidence="6" id="KW-0964">Secreted</keyword>
<dbReference type="Gene3D" id="1.10.238.10">
    <property type="entry name" value="EF-hand"/>
    <property type="match status" value="1"/>
</dbReference>
<evidence type="ECO:0000256" key="14">
    <source>
        <dbReference type="SAM" id="SignalP"/>
    </source>
</evidence>
<evidence type="ECO:0000256" key="7">
    <source>
        <dbReference type="ARBA" id="ARBA00022553"/>
    </source>
</evidence>
<keyword evidence="8 14" id="KW-0732">Signal</keyword>
<dbReference type="InterPro" id="IPR040250">
    <property type="entry name" value="Nucleobindin"/>
</dbReference>
<feature type="chain" id="PRO_5005330005" evidence="14">
    <location>
        <begin position="20"/>
        <end position="399"/>
    </location>
</feature>
<protein>
    <submittedName>
        <fullName evidence="17">NUCB1 (inferred by orthology to a D. melanogaster protein)</fullName>
    </submittedName>
</protein>
<keyword evidence="12" id="KW-0472">Membrane</keyword>
<dbReference type="STRING" id="75913.A0A0K0FQL6"/>
<dbReference type="AlphaFoldDB" id="A0A0K0FQL6"/>
<keyword evidence="7" id="KW-0597">Phosphoprotein</keyword>
<evidence type="ECO:0000256" key="11">
    <source>
        <dbReference type="ARBA" id="ARBA00023034"/>
    </source>
</evidence>
<dbReference type="GO" id="GO:0070062">
    <property type="term" value="C:extracellular exosome"/>
    <property type="evidence" value="ECO:0007669"/>
    <property type="project" value="TreeGrafter"/>
</dbReference>
<dbReference type="InterPro" id="IPR011992">
    <property type="entry name" value="EF-hand-dom_pair"/>
</dbReference>
<evidence type="ECO:0000256" key="10">
    <source>
        <dbReference type="ARBA" id="ARBA00022837"/>
    </source>
</evidence>
<sequence length="399" mass="46936">MFLSTSFLLLLILFVGINAPPPPRNVDAKAQEEMAKKNVPEIDEDDLPRYEFHYSKYLEKIVQILESDPRFNEKIRTLNDEELRSGKIADHFDIISDDVARELTKAKLQEVERLRQAIQKQIEEDNGAHNIKAPEHIDIEQLDKFQAEDLRKLIKKTYEDMAKIDKERQEKFKKYEMEKQAKYEHELAKLPEEERQKLKQKHEEAQKRHKEHEKINHPGDRQQLEEVWEEKDHMPKENFEPKTFFALHDLNSDGFWNIGEIDALFQLELNKLYNDTNPDDDPKEKIEEMYRMRDHVLNQMDKNKDRMISLEEFLAVNEVEASTTSPEGWVDIADTKVYSDIELQKFEEEYAKEQGWGPDAYKIESTIAPSSTTPSTTIHGEEKLHNTGSHHKDDPVLGL</sequence>
<reference evidence="17" key="2">
    <citation type="submission" date="2015-08" db="UniProtKB">
        <authorList>
            <consortium name="WormBaseParasite"/>
        </authorList>
    </citation>
    <scope>IDENTIFICATION</scope>
</reference>
<feature type="region of interest" description="Disordered" evidence="13">
    <location>
        <begin position="190"/>
        <end position="217"/>
    </location>
</feature>
<feature type="compositionally biased region" description="Low complexity" evidence="13">
    <location>
        <begin position="366"/>
        <end position="378"/>
    </location>
</feature>
<reference evidence="16" key="1">
    <citation type="submission" date="2014-07" db="EMBL/GenBank/DDBJ databases">
        <authorList>
            <person name="Martin A.A"/>
            <person name="De Silva N."/>
        </authorList>
    </citation>
    <scope>NUCLEOTIDE SEQUENCE</scope>
</reference>
<organism evidence="16 17">
    <name type="scientific">Strongyloides venezuelensis</name>
    <name type="common">Threadworm</name>
    <dbReference type="NCBI Taxonomy" id="75913"/>
    <lineage>
        <taxon>Eukaryota</taxon>
        <taxon>Metazoa</taxon>
        <taxon>Ecdysozoa</taxon>
        <taxon>Nematoda</taxon>
        <taxon>Chromadorea</taxon>
        <taxon>Rhabditida</taxon>
        <taxon>Tylenchina</taxon>
        <taxon>Panagrolaimomorpha</taxon>
        <taxon>Strongyloidoidea</taxon>
        <taxon>Strongyloididae</taxon>
        <taxon>Strongyloides</taxon>
    </lineage>
</organism>
<dbReference type="PANTHER" id="PTHR19237:SF20">
    <property type="entry name" value="NUCLEOBINDIN 1"/>
    <property type="match status" value="1"/>
</dbReference>
<dbReference type="GO" id="GO:0005509">
    <property type="term" value="F:calcium ion binding"/>
    <property type="evidence" value="ECO:0007669"/>
    <property type="project" value="TreeGrafter"/>
</dbReference>
<dbReference type="Pfam" id="PF25434">
    <property type="entry name" value="NUCB1_N"/>
    <property type="match status" value="1"/>
</dbReference>
<keyword evidence="5" id="KW-0963">Cytoplasm</keyword>
<keyword evidence="9" id="KW-0677">Repeat</keyword>
<evidence type="ECO:0000256" key="4">
    <source>
        <dbReference type="ARBA" id="ARBA00004613"/>
    </source>
</evidence>
<dbReference type="GO" id="GO:0005793">
    <property type="term" value="C:endoplasmic reticulum-Golgi intermediate compartment"/>
    <property type="evidence" value="ECO:0007669"/>
    <property type="project" value="TreeGrafter"/>
</dbReference>
<dbReference type="GO" id="GO:0005794">
    <property type="term" value="C:Golgi apparatus"/>
    <property type="evidence" value="ECO:0007669"/>
    <property type="project" value="UniProtKB-SubCell"/>
</dbReference>
<dbReference type="InterPro" id="IPR057576">
    <property type="entry name" value="NUCB1_N"/>
</dbReference>
<feature type="region of interest" description="Disordered" evidence="13">
    <location>
        <begin position="366"/>
        <end position="399"/>
    </location>
</feature>
<evidence type="ECO:0000256" key="13">
    <source>
        <dbReference type="SAM" id="MobiDB-lite"/>
    </source>
</evidence>
<evidence type="ECO:0000313" key="16">
    <source>
        <dbReference type="Proteomes" id="UP000035680"/>
    </source>
</evidence>
<name>A0A0K0FQL6_STRVS</name>
<keyword evidence="16" id="KW-1185">Reference proteome</keyword>
<evidence type="ECO:0000256" key="12">
    <source>
        <dbReference type="ARBA" id="ARBA00023136"/>
    </source>
</evidence>
<evidence type="ECO:0000259" key="15">
    <source>
        <dbReference type="Pfam" id="PF25434"/>
    </source>
</evidence>
<evidence type="ECO:0000256" key="5">
    <source>
        <dbReference type="ARBA" id="ARBA00022490"/>
    </source>
</evidence>
<dbReference type="Proteomes" id="UP000035680">
    <property type="component" value="Unassembled WGS sequence"/>
</dbReference>
<feature type="signal peptide" evidence="14">
    <location>
        <begin position="1"/>
        <end position="19"/>
    </location>
</feature>
<evidence type="ECO:0000313" key="17">
    <source>
        <dbReference type="WBParaSite" id="SVE_1187500.1"/>
    </source>
</evidence>
<evidence type="ECO:0000256" key="3">
    <source>
        <dbReference type="ARBA" id="ARBA00004555"/>
    </source>
</evidence>
<comment type="subcellular location">
    <subcellularLocation>
        <location evidence="2">Cytoplasm</location>
    </subcellularLocation>
    <subcellularLocation>
        <location evidence="3">Golgi apparatus</location>
    </subcellularLocation>
    <subcellularLocation>
        <location evidence="1">Membrane</location>
        <topology evidence="1">Peripheral membrane protein</topology>
    </subcellularLocation>
    <subcellularLocation>
        <location evidence="4">Secreted</location>
    </subcellularLocation>
</comment>
<evidence type="ECO:0000256" key="8">
    <source>
        <dbReference type="ARBA" id="ARBA00022729"/>
    </source>
</evidence>
<dbReference type="PANTHER" id="PTHR19237">
    <property type="entry name" value="NUCLEOBINDIN"/>
    <property type="match status" value="1"/>
</dbReference>
<evidence type="ECO:0000256" key="1">
    <source>
        <dbReference type="ARBA" id="ARBA00004170"/>
    </source>
</evidence>
<accession>A0A0K0FQL6</accession>
<dbReference type="InterPro" id="IPR018247">
    <property type="entry name" value="EF_Hand_1_Ca_BS"/>
</dbReference>
<evidence type="ECO:0000256" key="2">
    <source>
        <dbReference type="ARBA" id="ARBA00004496"/>
    </source>
</evidence>
<feature type="compositionally biased region" description="Basic and acidic residues" evidence="13">
    <location>
        <begin position="379"/>
        <end position="399"/>
    </location>
</feature>
<dbReference type="SUPFAM" id="SSF47473">
    <property type="entry name" value="EF-hand"/>
    <property type="match status" value="1"/>
</dbReference>
<dbReference type="WBParaSite" id="SVE_1187500.1">
    <property type="protein sequence ID" value="SVE_1187500.1"/>
    <property type="gene ID" value="SVE_1187500"/>
</dbReference>